<dbReference type="RefSeq" id="WP_126550490.1">
    <property type="nucleotide sequence ID" value="NZ_BIFS01000001.1"/>
</dbReference>
<name>A0A402AIJ4_9CHLR</name>
<dbReference type="EMBL" id="BIFS01000001">
    <property type="protein sequence ID" value="GCE18880.1"/>
    <property type="molecule type" value="Genomic_DNA"/>
</dbReference>
<dbReference type="AlphaFoldDB" id="A0A402AIJ4"/>
<evidence type="ECO:0000259" key="5">
    <source>
        <dbReference type="PROSITE" id="PS50006"/>
    </source>
</evidence>
<evidence type="ECO:0000256" key="1">
    <source>
        <dbReference type="ARBA" id="ARBA00001974"/>
    </source>
</evidence>
<dbReference type="GO" id="GO:0016491">
    <property type="term" value="F:oxidoreductase activity"/>
    <property type="evidence" value="ECO:0007669"/>
    <property type="project" value="InterPro"/>
</dbReference>
<dbReference type="OrthoDB" id="9792592at2"/>
<keyword evidence="2" id="KW-0285">Flavoprotein</keyword>
<dbReference type="InterPro" id="IPR023753">
    <property type="entry name" value="FAD/NAD-binding_dom"/>
</dbReference>
<gene>
    <name evidence="6" type="ORF">KDK_26800</name>
</gene>
<dbReference type="SUPFAM" id="SSF49879">
    <property type="entry name" value="SMAD/FHA domain"/>
    <property type="match status" value="2"/>
</dbReference>
<dbReference type="SMART" id="SM00240">
    <property type="entry name" value="FHA"/>
    <property type="match status" value="2"/>
</dbReference>
<reference evidence="7" key="1">
    <citation type="submission" date="2018-12" db="EMBL/GenBank/DDBJ databases">
        <title>Tengunoibacter tsumagoiensis gen. nov., sp. nov., Dictyobacter kobayashii sp. nov., D. alpinus sp. nov., and D. joshuensis sp. nov. and description of Dictyobacteraceae fam. nov. within the order Ktedonobacterales isolated from Tengu-no-mugimeshi.</title>
        <authorList>
            <person name="Wang C.M."/>
            <person name="Zheng Y."/>
            <person name="Sakai Y."/>
            <person name="Toyoda A."/>
            <person name="Minakuchi Y."/>
            <person name="Abe K."/>
            <person name="Yokota A."/>
            <person name="Yabe S."/>
        </authorList>
    </citation>
    <scope>NUCLEOTIDE SEQUENCE [LARGE SCALE GENOMIC DNA]</scope>
    <source>
        <strain evidence="7">Uno11</strain>
    </source>
</reference>
<feature type="compositionally biased region" description="Polar residues" evidence="4">
    <location>
        <begin position="739"/>
        <end position="748"/>
    </location>
</feature>
<dbReference type="PANTHER" id="PTHR43429">
    <property type="entry name" value="PYRIDINE NUCLEOTIDE-DISULFIDE OXIDOREDUCTASE DOMAIN-CONTAINING"/>
    <property type="match status" value="1"/>
</dbReference>
<dbReference type="PRINTS" id="PR00411">
    <property type="entry name" value="PNDRDTASEI"/>
</dbReference>
<dbReference type="PANTHER" id="PTHR43429:SF3">
    <property type="entry name" value="NITRITE REDUCTASE [NAD(P)H]"/>
    <property type="match status" value="1"/>
</dbReference>
<dbReference type="Proteomes" id="UP000287188">
    <property type="component" value="Unassembled WGS sequence"/>
</dbReference>
<comment type="cofactor">
    <cofactor evidence="1">
        <name>FAD</name>
        <dbReference type="ChEBI" id="CHEBI:57692"/>
    </cofactor>
</comment>
<feature type="domain" description="FHA" evidence="5">
    <location>
        <begin position="488"/>
        <end position="537"/>
    </location>
</feature>
<dbReference type="PRINTS" id="PR00368">
    <property type="entry name" value="FADPNR"/>
</dbReference>
<dbReference type="Pfam" id="PF07992">
    <property type="entry name" value="Pyr_redox_2"/>
    <property type="match status" value="1"/>
</dbReference>
<dbReference type="Gene3D" id="3.50.50.60">
    <property type="entry name" value="FAD/NAD(P)-binding domain"/>
    <property type="match status" value="2"/>
</dbReference>
<comment type="caution">
    <text evidence="6">The sequence shown here is derived from an EMBL/GenBank/DDBJ whole genome shotgun (WGS) entry which is preliminary data.</text>
</comment>
<evidence type="ECO:0000256" key="3">
    <source>
        <dbReference type="ARBA" id="ARBA00022827"/>
    </source>
</evidence>
<dbReference type="InterPro" id="IPR036188">
    <property type="entry name" value="FAD/NAD-bd_sf"/>
</dbReference>
<dbReference type="SUPFAM" id="SSF51905">
    <property type="entry name" value="FAD/NAD(P)-binding domain"/>
    <property type="match status" value="1"/>
</dbReference>
<dbReference type="CDD" id="cd00060">
    <property type="entry name" value="FHA"/>
    <property type="match status" value="2"/>
</dbReference>
<evidence type="ECO:0000256" key="2">
    <source>
        <dbReference type="ARBA" id="ARBA00022630"/>
    </source>
</evidence>
<organism evidence="6 7">
    <name type="scientific">Dictyobacter kobayashii</name>
    <dbReference type="NCBI Taxonomy" id="2014872"/>
    <lineage>
        <taxon>Bacteria</taxon>
        <taxon>Bacillati</taxon>
        <taxon>Chloroflexota</taxon>
        <taxon>Ktedonobacteria</taxon>
        <taxon>Ktedonobacterales</taxon>
        <taxon>Dictyobacteraceae</taxon>
        <taxon>Dictyobacter</taxon>
    </lineage>
</organism>
<dbReference type="InterPro" id="IPR008984">
    <property type="entry name" value="SMAD_FHA_dom_sf"/>
</dbReference>
<keyword evidence="7" id="KW-1185">Reference proteome</keyword>
<evidence type="ECO:0000313" key="7">
    <source>
        <dbReference type="Proteomes" id="UP000287188"/>
    </source>
</evidence>
<accession>A0A402AIJ4</accession>
<evidence type="ECO:0000313" key="6">
    <source>
        <dbReference type="EMBL" id="GCE18880.1"/>
    </source>
</evidence>
<dbReference type="InterPro" id="IPR050260">
    <property type="entry name" value="FAD-bd_OxRdtase"/>
</dbReference>
<dbReference type="PROSITE" id="PS50006">
    <property type="entry name" value="FHA_DOMAIN"/>
    <property type="match status" value="2"/>
</dbReference>
<feature type="region of interest" description="Disordered" evidence="4">
    <location>
        <begin position="734"/>
        <end position="777"/>
    </location>
</feature>
<keyword evidence="3" id="KW-0274">FAD</keyword>
<dbReference type="InterPro" id="IPR000253">
    <property type="entry name" value="FHA_dom"/>
</dbReference>
<protein>
    <recommendedName>
        <fullName evidence="5">FHA domain-containing protein</fullName>
    </recommendedName>
</protein>
<dbReference type="Gene3D" id="2.60.200.20">
    <property type="match status" value="2"/>
</dbReference>
<feature type="domain" description="FHA" evidence="5">
    <location>
        <begin position="646"/>
        <end position="695"/>
    </location>
</feature>
<evidence type="ECO:0000256" key="4">
    <source>
        <dbReference type="SAM" id="MobiDB-lite"/>
    </source>
</evidence>
<proteinExistence type="predicted"/>
<dbReference type="Pfam" id="PF00498">
    <property type="entry name" value="FHA"/>
    <property type="match status" value="2"/>
</dbReference>
<sequence>MTDQISFLIIGNGIAGITAAETLRLEAPRATIGVISEDTHPVYFRPALKDYLAGRVSEEKLWARPAQYYQSQQIHFLSEKVTRIQPAQHTVSLQSGAQVKYEKLLLASGARPARLRCPGSDLPGVFTLRSVEDYQAVLERLPSARRVVVSGSGTLALETVETLRHRGLQVTHLIRKHLLWSEVLDATASDLVLQEETRAGVDVQLETEITEIIGSRGQVAAVMTSAGERINCDLVLVAIGVEPNSDYARASGLRCQRGLLVDEYMRTSAEDIYAAGDVVETIIPGAQKARVIGQWYPAIQQARAAAYSMLNILDTSRPFHSDTFYNATFLYGLPFASVGLTNVKGYRELVAEPQPRSYRKVLLCDGVPVGMLSLGDRKHTLAFKRAIDHKVNLAAVASSLMKEDFDLAAYLDSLKVPPLQLGVQRTGDTVIREAVAVSGNAHGLQSGENPMLHELSSSQHTEALLVHVADPHVPLHIAETSLDRETLVTIGRQPGVDLVVNEGSISRRHAQISYQDGHYVVVDLKSLNGTFLNEQRLTAEQPYPLKINDVLRFGNTVTFCFLLRPLDFDSLAPARQKLAGPPVTAKRPAQKLDENLLPVGAAQPLPSAIVNALKVTPALIILPANAKGGKKQSPRVQLLQNNTKSVTLGRETGNDIELSDLVASRRHAEVFATAEGFYIRDLGSSNGVIVNQSPIDRPYRLSHGDHILLGSTIIFFVDLQSGQEKTSKLHSMNVMPPVQRNTGTNGKGSTFAKPPASGTETQARIPAAPPARSKQTAQPPLPIVICPNCGVVNMPIARFCAGCSSLLHAS</sequence>